<evidence type="ECO:0000256" key="1">
    <source>
        <dbReference type="ARBA" id="ARBA00004141"/>
    </source>
</evidence>
<dbReference type="GO" id="GO:0055085">
    <property type="term" value="P:transmembrane transport"/>
    <property type="evidence" value="ECO:0007669"/>
    <property type="project" value="InterPro"/>
</dbReference>
<dbReference type="InterPro" id="IPR011547">
    <property type="entry name" value="SLC26A/SulP_dom"/>
</dbReference>
<feature type="transmembrane region" description="Helical" evidence="5">
    <location>
        <begin position="118"/>
        <end position="137"/>
    </location>
</feature>
<feature type="transmembrane region" description="Helical" evidence="5">
    <location>
        <begin position="157"/>
        <end position="185"/>
    </location>
</feature>
<feature type="transmembrane region" description="Helical" evidence="5">
    <location>
        <begin position="20"/>
        <end position="37"/>
    </location>
</feature>
<evidence type="ECO:0000259" key="6">
    <source>
        <dbReference type="Pfam" id="PF00916"/>
    </source>
</evidence>
<dbReference type="Proteomes" id="UP000236732">
    <property type="component" value="Unassembled WGS sequence"/>
</dbReference>
<evidence type="ECO:0000256" key="5">
    <source>
        <dbReference type="SAM" id="Phobius"/>
    </source>
</evidence>
<dbReference type="InterPro" id="IPR001902">
    <property type="entry name" value="SLC26A/SulP_fam"/>
</dbReference>
<feature type="domain" description="SLC26A/SulP transporter" evidence="6">
    <location>
        <begin position="15"/>
        <end position="210"/>
    </location>
</feature>
<keyword evidence="3 5" id="KW-1133">Transmembrane helix</keyword>
<keyword evidence="2 5" id="KW-0812">Transmembrane</keyword>
<keyword evidence="8" id="KW-1185">Reference proteome</keyword>
<dbReference type="EMBL" id="FNVT01000015">
    <property type="protein sequence ID" value="SEH00244.1"/>
    <property type="molecule type" value="Genomic_DNA"/>
</dbReference>
<dbReference type="AlphaFoldDB" id="A0A1H6EU90"/>
<evidence type="ECO:0000313" key="8">
    <source>
        <dbReference type="Proteomes" id="UP000236732"/>
    </source>
</evidence>
<organism evidence="7 8">
    <name type="scientific">Nonomuraea solani</name>
    <dbReference type="NCBI Taxonomy" id="1144553"/>
    <lineage>
        <taxon>Bacteria</taxon>
        <taxon>Bacillati</taxon>
        <taxon>Actinomycetota</taxon>
        <taxon>Actinomycetes</taxon>
        <taxon>Streptosporangiales</taxon>
        <taxon>Streptosporangiaceae</taxon>
        <taxon>Nonomuraea</taxon>
    </lineage>
</organism>
<dbReference type="GO" id="GO:0016020">
    <property type="term" value="C:membrane"/>
    <property type="evidence" value="ECO:0007669"/>
    <property type="project" value="UniProtKB-SubCell"/>
</dbReference>
<proteinExistence type="predicted"/>
<dbReference type="RefSeq" id="WP_200824557.1">
    <property type="nucleotide sequence ID" value="NZ_FNVT01000015.1"/>
</dbReference>
<reference evidence="7 8" key="1">
    <citation type="submission" date="2016-10" db="EMBL/GenBank/DDBJ databases">
        <authorList>
            <person name="de Groot N.N."/>
        </authorList>
    </citation>
    <scope>NUCLEOTIDE SEQUENCE [LARGE SCALE GENOMIC DNA]</scope>
    <source>
        <strain evidence="7 8">CGMCC 4.7037</strain>
    </source>
</reference>
<evidence type="ECO:0000256" key="4">
    <source>
        <dbReference type="ARBA" id="ARBA00023136"/>
    </source>
</evidence>
<protein>
    <submittedName>
        <fullName evidence="7">Sulfate permease family protein</fullName>
    </submittedName>
</protein>
<gene>
    <name evidence="7" type="ORF">SAMN05444920_115223</name>
</gene>
<evidence type="ECO:0000313" key="7">
    <source>
        <dbReference type="EMBL" id="SEH00244.1"/>
    </source>
</evidence>
<evidence type="ECO:0000256" key="3">
    <source>
        <dbReference type="ARBA" id="ARBA00022989"/>
    </source>
</evidence>
<name>A0A1H6EU90_9ACTN</name>
<evidence type="ECO:0000256" key="2">
    <source>
        <dbReference type="ARBA" id="ARBA00022692"/>
    </source>
</evidence>
<keyword evidence="4 5" id="KW-0472">Membrane</keyword>
<dbReference type="Pfam" id="PF00916">
    <property type="entry name" value="Sulfate_transp"/>
    <property type="match status" value="1"/>
</dbReference>
<sequence length="227" mass="22539">MTDNSRFSIAKTSLADVRASVVVFLVALPLCVGVAVASGVPAELGIVTGIVGGLVAGFLPGSSLQVSGPAAGLTVLVAEAVARHGLPALGVIAAGAGLVQILLGLLRLGSWFQAISPSVVRGMLTGIGIVLVLGQLYPLAASAAPAGTVAKLLGLPALLAGVGGSASSLWTLGIGLLTLGILVTWGRVPERLRAVPAPLVAVAAAAGLVWRSTCPWPGWRSARCPAR</sequence>
<comment type="subcellular location">
    <subcellularLocation>
        <location evidence="1">Membrane</location>
        <topology evidence="1">Multi-pass membrane protein</topology>
    </subcellularLocation>
</comment>
<feature type="transmembrane region" description="Helical" evidence="5">
    <location>
        <begin position="86"/>
        <end position="106"/>
    </location>
</feature>
<accession>A0A1H6EU90</accession>
<dbReference type="PANTHER" id="PTHR11814">
    <property type="entry name" value="SULFATE TRANSPORTER"/>
    <property type="match status" value="1"/>
</dbReference>